<feature type="transmembrane region" description="Helical" evidence="1">
    <location>
        <begin position="56"/>
        <end position="74"/>
    </location>
</feature>
<reference evidence="4 5" key="2">
    <citation type="submission" date="2015-12" db="EMBL/GenBank/DDBJ databases">
        <title>Draft Genome Sequence of Desulfitobacterium hafniense Strain DH, a Sulfate-reducing Bacterium Isolated from Paddy Soils.</title>
        <authorList>
            <person name="Bao P."/>
            <person name="Zhang X."/>
            <person name="Li G."/>
        </authorList>
    </citation>
    <scope>NUCLEOTIDE SEQUENCE [LARGE SCALE GENOMIC DNA]</scope>
    <source>
        <strain evidence="4 5">DH</strain>
    </source>
</reference>
<dbReference type="Pfam" id="PF13786">
    <property type="entry name" value="DUF4179"/>
    <property type="match status" value="1"/>
</dbReference>
<accession>A0A098AYC7</accession>
<dbReference type="AlphaFoldDB" id="A0A098AYC7"/>
<organism evidence="3">
    <name type="scientific">Desulfitobacterium hafniense</name>
    <name type="common">Desulfitobacterium frappieri</name>
    <dbReference type="NCBI Taxonomy" id="49338"/>
    <lineage>
        <taxon>Bacteria</taxon>
        <taxon>Bacillati</taxon>
        <taxon>Bacillota</taxon>
        <taxon>Clostridia</taxon>
        <taxon>Eubacteriales</taxon>
        <taxon>Desulfitobacteriaceae</taxon>
        <taxon>Desulfitobacterium</taxon>
    </lineage>
</organism>
<feature type="domain" description="DUF4179" evidence="2">
    <location>
        <begin position="54"/>
        <end position="144"/>
    </location>
</feature>
<dbReference type="InterPro" id="IPR025436">
    <property type="entry name" value="DUF4179"/>
</dbReference>
<dbReference type="EMBL" id="LOCK01000039">
    <property type="protein sequence ID" value="KTE90507.1"/>
    <property type="molecule type" value="Genomic_DNA"/>
</dbReference>
<evidence type="ECO:0000313" key="3">
    <source>
        <dbReference type="EMBL" id="CDX01107.1"/>
    </source>
</evidence>
<keyword evidence="1" id="KW-0812">Transmembrane</keyword>
<keyword evidence="1" id="KW-1133">Transmembrane helix</keyword>
<gene>
    <name evidence="4" type="ORF">AT727_07915</name>
    <name evidence="3" type="ORF">DPCES_1220</name>
</gene>
<dbReference type="Proteomes" id="UP000054623">
    <property type="component" value="Unassembled WGS sequence"/>
</dbReference>
<dbReference type="OrthoDB" id="1809690at2"/>
<keyword evidence="1" id="KW-0472">Membrane</keyword>
<dbReference type="EMBL" id="LK996017">
    <property type="protein sequence ID" value="CDX01107.1"/>
    <property type="molecule type" value="Genomic_DNA"/>
</dbReference>
<sequence length="474" mass="53881">MTEDNQDMSKNSLNGGQGWEALLAEAHAEPEGLDFVEERLENRIGLNKRKKRRKRAIYSSLSTVAAALVFVFLVNTNGAFAQTLSRLPVIGQLIEYIQFDKSLSRAIENEYIQEVDLTAWDGDKGLGLPYVLADAKNLVLFFQLPDDFELAADEWAHIYLKEMREGRTGEKLEGFAYTTSSLSPEGREENHGFIMQRYHFPEGELPEQISFDVLLELENLPREKSEAPVGEFAEDAYEHQMQEIGSFTFEVKFNEFAEPIVSEFHEQLSIRGQSITLEEMRVYPTGTEVSFAFADENTSWVKGLDLTVAEEGESVLRGSQGISAIYKEDYSGMTVFIESDYFDKPKEQELWIRGLRLLDKEEEFITVDLEKKTITPAIEGMELKEVIKGEEKANLVFATKVMGEEAFGAFAFDYQDEQGNTYTLKNMGTSSSQNSWMETHITVDYPESGRIILQRVSSPLLILEEPIRIPLPQR</sequence>
<reference evidence="3" key="1">
    <citation type="submission" date="2014-07" db="EMBL/GenBank/DDBJ databases">
        <authorList>
            <person name="Hornung V.Bastian."/>
        </authorList>
    </citation>
    <scope>NUCLEOTIDE SEQUENCE</scope>
    <source>
        <strain evidence="3">PCE-S</strain>
    </source>
</reference>
<evidence type="ECO:0000313" key="5">
    <source>
        <dbReference type="Proteomes" id="UP000054623"/>
    </source>
</evidence>
<evidence type="ECO:0000313" key="4">
    <source>
        <dbReference type="EMBL" id="KTE90507.1"/>
    </source>
</evidence>
<dbReference type="Gene3D" id="2.60.40.1630">
    <property type="entry name" value="bacillus anthracis domain"/>
    <property type="match status" value="1"/>
</dbReference>
<proteinExistence type="predicted"/>
<evidence type="ECO:0000259" key="2">
    <source>
        <dbReference type="Pfam" id="PF13786"/>
    </source>
</evidence>
<protein>
    <submittedName>
        <fullName evidence="3">DUF4179 domain protein</fullName>
    </submittedName>
</protein>
<dbReference type="PATRIC" id="fig|49338.4.peg.1321"/>
<name>A0A098AYC7_DESHA</name>
<dbReference type="OMA" id="KEDEYHE"/>
<evidence type="ECO:0000256" key="1">
    <source>
        <dbReference type="SAM" id="Phobius"/>
    </source>
</evidence>
<dbReference type="RefSeq" id="WP_011459558.1">
    <property type="nucleotide sequence ID" value="NZ_JAYFNZ010000003.1"/>
</dbReference>